<dbReference type="AlphaFoldDB" id="A0AA88E5G2"/>
<organism evidence="2 3">
    <name type="scientific">Ficus carica</name>
    <name type="common">Common fig</name>
    <dbReference type="NCBI Taxonomy" id="3494"/>
    <lineage>
        <taxon>Eukaryota</taxon>
        <taxon>Viridiplantae</taxon>
        <taxon>Streptophyta</taxon>
        <taxon>Embryophyta</taxon>
        <taxon>Tracheophyta</taxon>
        <taxon>Spermatophyta</taxon>
        <taxon>Magnoliopsida</taxon>
        <taxon>eudicotyledons</taxon>
        <taxon>Gunneridae</taxon>
        <taxon>Pentapetalae</taxon>
        <taxon>rosids</taxon>
        <taxon>fabids</taxon>
        <taxon>Rosales</taxon>
        <taxon>Moraceae</taxon>
        <taxon>Ficeae</taxon>
        <taxon>Ficus</taxon>
    </lineage>
</organism>
<evidence type="ECO:0000313" key="2">
    <source>
        <dbReference type="EMBL" id="GMN68021.1"/>
    </source>
</evidence>
<dbReference type="Proteomes" id="UP001187192">
    <property type="component" value="Unassembled WGS sequence"/>
</dbReference>
<evidence type="ECO:0000256" key="1">
    <source>
        <dbReference type="SAM" id="MobiDB-lite"/>
    </source>
</evidence>
<name>A0AA88E5G2_FICCA</name>
<proteinExistence type="predicted"/>
<dbReference type="EMBL" id="BTGU01000537">
    <property type="protein sequence ID" value="GMN68021.1"/>
    <property type="molecule type" value="Genomic_DNA"/>
</dbReference>
<protein>
    <submittedName>
        <fullName evidence="2">Uncharacterized protein</fullName>
    </submittedName>
</protein>
<comment type="caution">
    <text evidence="2">The sequence shown here is derived from an EMBL/GenBank/DDBJ whole genome shotgun (WGS) entry which is preliminary data.</text>
</comment>
<feature type="region of interest" description="Disordered" evidence="1">
    <location>
        <begin position="73"/>
        <end position="109"/>
    </location>
</feature>
<reference evidence="2" key="1">
    <citation type="submission" date="2023-07" db="EMBL/GenBank/DDBJ databases">
        <title>draft genome sequence of fig (Ficus carica).</title>
        <authorList>
            <person name="Takahashi T."/>
            <person name="Nishimura K."/>
        </authorList>
    </citation>
    <scope>NUCLEOTIDE SEQUENCE</scope>
</reference>
<keyword evidence="3" id="KW-1185">Reference proteome</keyword>
<accession>A0AA88E5G2</accession>
<gene>
    <name evidence="2" type="ORF">TIFTF001_037080</name>
</gene>
<sequence>MQFSTSTGSMDPLNLGDFIRQNFSYKFTVLAPEAMIELLPLLVPQAQEGFLLLMAQWDESHVLGVLPEEQQGPMDMVQSPGCLGAHPSTKGLKSPGRNSQSKSPEAWRLKIDDRTEPSVPSNGIFRLLLKPSSVLVAFLSK</sequence>
<evidence type="ECO:0000313" key="3">
    <source>
        <dbReference type="Proteomes" id="UP001187192"/>
    </source>
</evidence>